<evidence type="ECO:0000256" key="2">
    <source>
        <dbReference type="ARBA" id="ARBA00022793"/>
    </source>
</evidence>
<dbReference type="RefSeq" id="WP_007635323.1">
    <property type="nucleotide sequence ID" value="NC_020514.1"/>
</dbReference>
<reference evidence="10 11" key="1">
    <citation type="journal article" date="2013" name="Genome Announc.">
        <title>Complete Genome Sequence of Glaciecola psychrophila Strain 170T.</title>
        <authorList>
            <person name="Yin J."/>
            <person name="Chen J."/>
            <person name="Liu G."/>
            <person name="Yu Y."/>
            <person name="Song L."/>
            <person name="Wang X."/>
            <person name="Qu X."/>
        </authorList>
    </citation>
    <scope>NUCLEOTIDE SEQUENCE [LARGE SCALE GENOMIC DNA]</scope>
    <source>
        <strain evidence="10 11">170</strain>
    </source>
</reference>
<dbReference type="PATRIC" id="fig|1129794.4.peg.2670"/>
<keyword evidence="5" id="KW-0620">Polyamine biosynthesis</keyword>
<dbReference type="eggNOG" id="COG1586">
    <property type="taxonomic scope" value="Bacteria"/>
</dbReference>
<dbReference type="Gene3D" id="3.60.90.10">
    <property type="entry name" value="S-adenosylmethionine decarboxylase"/>
    <property type="match status" value="1"/>
</dbReference>
<dbReference type="InterPro" id="IPR017716">
    <property type="entry name" value="S-AdoMet_deCOase_pro-enz"/>
</dbReference>
<gene>
    <name evidence="10" type="ORF">C427_2689</name>
</gene>
<evidence type="ECO:0000256" key="1">
    <source>
        <dbReference type="ARBA" id="ARBA00001928"/>
    </source>
</evidence>
<dbReference type="GO" id="GO:0008295">
    <property type="term" value="P:spermidine biosynthetic process"/>
    <property type="evidence" value="ECO:0007669"/>
    <property type="project" value="UniProtKB-KW"/>
</dbReference>
<dbReference type="InterPro" id="IPR016067">
    <property type="entry name" value="S-AdoMet_deCO2ase_core"/>
</dbReference>
<organism evidence="10 11">
    <name type="scientific">Paraglaciecola psychrophila 170</name>
    <dbReference type="NCBI Taxonomy" id="1129794"/>
    <lineage>
        <taxon>Bacteria</taxon>
        <taxon>Pseudomonadati</taxon>
        <taxon>Pseudomonadota</taxon>
        <taxon>Gammaproteobacteria</taxon>
        <taxon>Alteromonadales</taxon>
        <taxon>Alteromonadaceae</taxon>
        <taxon>Paraglaciecola</taxon>
    </lineage>
</organism>
<keyword evidence="11" id="KW-1185">Reference proteome</keyword>
<dbReference type="HOGENOM" id="CLU_125470_2_1_6"/>
<keyword evidence="2" id="KW-0210">Decarboxylase</keyword>
<sequence>MQNNYTPGKHLLLDLYQARNLSDISSVEQALMEAASACDAIVLQKNFHSFGEEQGITGMLLLSESHISIHTWPESHFAAVDIFMCGNCDPNLALAPIKKHFCPERVDVREFDRGTLLKKPLQIDGSI</sequence>
<evidence type="ECO:0000313" key="10">
    <source>
        <dbReference type="EMBL" id="AGH44798.1"/>
    </source>
</evidence>
<evidence type="ECO:0000256" key="5">
    <source>
        <dbReference type="ARBA" id="ARBA00023115"/>
    </source>
</evidence>
<dbReference type="STRING" id="1129794.C427_2689"/>
<keyword evidence="6" id="KW-0865">Zymogen</keyword>
<dbReference type="OrthoDB" id="278697at2"/>
<dbReference type="AlphaFoldDB" id="K7A189"/>
<evidence type="ECO:0000256" key="8">
    <source>
        <dbReference type="ARBA" id="ARBA00023270"/>
    </source>
</evidence>
<dbReference type="SUPFAM" id="SSF56276">
    <property type="entry name" value="S-adenosylmethionine decarboxylase"/>
    <property type="match status" value="1"/>
</dbReference>
<evidence type="ECO:0008006" key="12">
    <source>
        <dbReference type="Google" id="ProtNLM"/>
    </source>
</evidence>
<evidence type="ECO:0000256" key="9">
    <source>
        <dbReference type="ARBA" id="ARBA00023317"/>
    </source>
</evidence>
<keyword evidence="7" id="KW-0456">Lyase</keyword>
<comment type="cofactor">
    <cofactor evidence="1">
        <name>pyruvate</name>
        <dbReference type="ChEBI" id="CHEBI:15361"/>
    </cofactor>
</comment>
<keyword evidence="3" id="KW-0068">Autocatalytic cleavage</keyword>
<dbReference type="InterPro" id="IPR003826">
    <property type="entry name" value="AdoMetDC_fam_prok"/>
</dbReference>
<dbReference type="PANTHER" id="PTHR33866">
    <property type="entry name" value="S-ADENOSYLMETHIONINE DECARBOXYLASE PROENZYME"/>
    <property type="match status" value="1"/>
</dbReference>
<protein>
    <recommendedName>
        <fullName evidence="12">S-adenosylmethionine decarboxylase proenzyme</fullName>
    </recommendedName>
</protein>
<evidence type="ECO:0000256" key="3">
    <source>
        <dbReference type="ARBA" id="ARBA00022813"/>
    </source>
</evidence>
<proteinExistence type="predicted"/>
<evidence type="ECO:0000313" key="11">
    <source>
        <dbReference type="Proteomes" id="UP000011864"/>
    </source>
</evidence>
<dbReference type="NCBIfam" id="TIGR03330">
    <property type="entry name" value="SAM_DCase_Bsu"/>
    <property type="match status" value="1"/>
</dbReference>
<dbReference type="KEGG" id="gps:C427_2689"/>
<dbReference type="Pfam" id="PF02675">
    <property type="entry name" value="AdoMet_dc"/>
    <property type="match status" value="1"/>
</dbReference>
<dbReference type="EMBL" id="CP003837">
    <property type="protein sequence ID" value="AGH44798.1"/>
    <property type="molecule type" value="Genomic_DNA"/>
</dbReference>
<evidence type="ECO:0000256" key="4">
    <source>
        <dbReference type="ARBA" id="ARBA00023066"/>
    </source>
</evidence>
<dbReference type="GO" id="GO:0004014">
    <property type="term" value="F:adenosylmethionine decarboxylase activity"/>
    <property type="evidence" value="ECO:0007669"/>
    <property type="project" value="InterPro"/>
</dbReference>
<dbReference type="GO" id="GO:0005829">
    <property type="term" value="C:cytosol"/>
    <property type="evidence" value="ECO:0007669"/>
    <property type="project" value="TreeGrafter"/>
</dbReference>
<dbReference type="Proteomes" id="UP000011864">
    <property type="component" value="Chromosome"/>
</dbReference>
<keyword evidence="4" id="KW-0745">Spermidine biosynthesis</keyword>
<keyword evidence="9" id="KW-0670">Pyruvate</keyword>
<evidence type="ECO:0000256" key="7">
    <source>
        <dbReference type="ARBA" id="ARBA00023239"/>
    </source>
</evidence>
<accession>K7A189</accession>
<dbReference type="PANTHER" id="PTHR33866:SF2">
    <property type="entry name" value="S-ADENOSYLMETHIONINE DECARBOXYLASE PROENZYME"/>
    <property type="match status" value="1"/>
</dbReference>
<evidence type="ECO:0000256" key="6">
    <source>
        <dbReference type="ARBA" id="ARBA00023145"/>
    </source>
</evidence>
<name>K7A189_9ALTE</name>
<keyword evidence="8" id="KW-0704">Schiff base</keyword>